<evidence type="ECO:0000313" key="1">
    <source>
        <dbReference type="EMBL" id="PYB76929.1"/>
    </source>
</evidence>
<comment type="caution">
    <text evidence="1">The sequence shown here is derived from an EMBL/GenBank/DDBJ whole genome shotgun (WGS) entry which is preliminary data.</text>
</comment>
<dbReference type="Proteomes" id="UP000247536">
    <property type="component" value="Unassembled WGS sequence"/>
</dbReference>
<proteinExistence type="predicted"/>
<sequence>MSALWKWIFSGGVAVAGAIWLGMQQYVQEQTVKLLASLNLWHPTTAVEEPLLKGKWYLTLYYMNQDVAGGWNPAFEEYSVTFDSSPDIGGQMTHVEGGGRVYKIAGFKWPKKLRLRTSLSTMKARVLAPISCSAWIR</sequence>
<protein>
    <recommendedName>
        <fullName evidence="3">DUF1254 domain-containing protein</fullName>
    </recommendedName>
</protein>
<name>A0ABX5NUZ4_9HYPH</name>
<dbReference type="EMBL" id="QJRY01000001">
    <property type="protein sequence ID" value="PYB76929.1"/>
    <property type="molecule type" value="Genomic_DNA"/>
</dbReference>
<organism evidence="1 2">
    <name type="scientific">Rhizobium wuzhouense</name>
    <dbReference type="NCBI Taxonomy" id="1986026"/>
    <lineage>
        <taxon>Bacteria</taxon>
        <taxon>Pseudomonadati</taxon>
        <taxon>Pseudomonadota</taxon>
        <taxon>Alphaproteobacteria</taxon>
        <taxon>Hyphomicrobiales</taxon>
        <taxon>Rhizobiaceae</taxon>
        <taxon>Rhizobium/Agrobacterium group</taxon>
        <taxon>Rhizobium</taxon>
    </lineage>
</organism>
<reference evidence="1 2" key="1">
    <citation type="submission" date="2018-06" db="EMBL/GenBank/DDBJ databases">
        <title>Rhizobium wuzhouense sp. nov., isolated from roots of Oryza officinalis.</title>
        <authorList>
            <person name="Yuan T."/>
        </authorList>
    </citation>
    <scope>NUCLEOTIDE SEQUENCE [LARGE SCALE GENOMIC DNA]</scope>
    <source>
        <strain evidence="1 2">W44</strain>
    </source>
</reference>
<evidence type="ECO:0000313" key="2">
    <source>
        <dbReference type="Proteomes" id="UP000247536"/>
    </source>
</evidence>
<evidence type="ECO:0008006" key="3">
    <source>
        <dbReference type="Google" id="ProtNLM"/>
    </source>
</evidence>
<gene>
    <name evidence="1" type="ORF">DMY87_00590</name>
</gene>
<accession>A0ABX5NUZ4</accession>
<keyword evidence="2" id="KW-1185">Reference proteome</keyword>